<gene>
    <name evidence="1" type="ORF">MTUNDRAET4_4165</name>
</gene>
<organism evidence="1 2">
    <name type="scientific">Methylocella tundrae</name>
    <dbReference type="NCBI Taxonomy" id="227605"/>
    <lineage>
        <taxon>Bacteria</taxon>
        <taxon>Pseudomonadati</taxon>
        <taxon>Pseudomonadota</taxon>
        <taxon>Alphaproteobacteria</taxon>
        <taxon>Hyphomicrobiales</taxon>
        <taxon>Beijerinckiaceae</taxon>
        <taxon>Methylocella</taxon>
    </lineage>
</organism>
<reference evidence="1 2" key="1">
    <citation type="submission" date="2019-03" db="EMBL/GenBank/DDBJ databases">
        <authorList>
            <person name="Kox A.R. M."/>
        </authorList>
    </citation>
    <scope>NUCLEOTIDE SEQUENCE [LARGE SCALE GENOMIC DNA]</scope>
    <source>
        <strain evidence="1">MTUNDRAET4 annotated genome</strain>
    </source>
</reference>
<dbReference type="Proteomes" id="UP000294360">
    <property type="component" value="Chromosome"/>
</dbReference>
<dbReference type="KEGG" id="mtun:MTUNDRAET4_4165"/>
<dbReference type="EMBL" id="LR536450">
    <property type="protein sequence ID" value="VFU11046.1"/>
    <property type="molecule type" value="Genomic_DNA"/>
</dbReference>
<evidence type="ECO:0000313" key="1">
    <source>
        <dbReference type="EMBL" id="VFU11046.1"/>
    </source>
</evidence>
<evidence type="ECO:0000313" key="2">
    <source>
        <dbReference type="Proteomes" id="UP000294360"/>
    </source>
</evidence>
<dbReference type="AlphaFoldDB" id="A0A4U8Z657"/>
<protein>
    <submittedName>
        <fullName evidence="1">Uncharacterized protein</fullName>
    </submittedName>
</protein>
<accession>A0A4U8Z657</accession>
<proteinExistence type="predicted"/>
<name>A0A4U8Z657_METTU</name>
<sequence length="101" mass="11964">MRSFETLAFGSCVEVSAEEKRPSDIARRLAKRSRAQADDESRRMGAWRRETFTLPRSEARDKAREWFARFPKAAYMTEIESWRELSDDRIEFTMRRLPSAD</sequence>